<keyword evidence="8 14" id="KW-1133">Transmembrane helix</keyword>
<feature type="transmembrane region" description="Helical" evidence="14">
    <location>
        <begin position="67"/>
        <end position="86"/>
    </location>
</feature>
<organism evidence="15">
    <name type="scientific">Platygaster sp. ZJUH_2016029</name>
    <dbReference type="NCBI Taxonomy" id="2496284"/>
    <lineage>
        <taxon>Eukaryota</taxon>
        <taxon>Metazoa</taxon>
        <taxon>Ecdysozoa</taxon>
        <taxon>Arthropoda</taxon>
        <taxon>Hexapoda</taxon>
        <taxon>Insecta</taxon>
        <taxon>Pterygota</taxon>
        <taxon>Neoptera</taxon>
        <taxon>Endopterygota</taxon>
        <taxon>Hymenoptera</taxon>
        <taxon>Apocrita</taxon>
        <taxon>Proctotrupomorpha</taxon>
        <taxon>Platygastroidea</taxon>
        <taxon>Platygastridae</taxon>
        <taxon>Platygastrinae</taxon>
        <taxon>Platygaster</taxon>
    </lineage>
</organism>
<evidence type="ECO:0000256" key="2">
    <source>
        <dbReference type="ARBA" id="ARBA00004448"/>
    </source>
</evidence>
<keyword evidence="6 12" id="KW-0812">Transmembrane</keyword>
<proteinExistence type="inferred from homology"/>
<dbReference type="PANTHER" id="PTHR11432:SF3">
    <property type="entry name" value="NADH-UBIQUINONE OXIDOREDUCTASE CHAIN 1"/>
    <property type="match status" value="1"/>
</dbReference>
<comment type="similarity">
    <text evidence="3 12">Belongs to the complex I subunit 1 family.</text>
</comment>
<evidence type="ECO:0000256" key="10">
    <source>
        <dbReference type="ARBA" id="ARBA00023128"/>
    </source>
</evidence>
<protein>
    <recommendedName>
        <fullName evidence="4 13">NADH-ubiquinone oxidoreductase chain 1</fullName>
        <ecNumber evidence="13">7.1.1.2</ecNumber>
    </recommendedName>
</protein>
<evidence type="ECO:0000256" key="12">
    <source>
        <dbReference type="RuleBase" id="RU000471"/>
    </source>
</evidence>
<evidence type="ECO:0000256" key="4">
    <source>
        <dbReference type="ARBA" id="ARBA00021009"/>
    </source>
</evidence>
<feature type="transmembrane region" description="Helical" evidence="14">
    <location>
        <begin position="247"/>
        <end position="265"/>
    </location>
</feature>
<geneLocation type="mitochondrion" evidence="15"/>
<dbReference type="InterPro" id="IPR001694">
    <property type="entry name" value="NADH_UbQ_OxRdtase_su1/FPO"/>
</dbReference>
<keyword evidence="9 13" id="KW-0830">Ubiquinone</keyword>
<evidence type="ECO:0000256" key="3">
    <source>
        <dbReference type="ARBA" id="ARBA00010535"/>
    </source>
</evidence>
<dbReference type="EMBL" id="MG923510">
    <property type="protein sequence ID" value="AZL93437.1"/>
    <property type="molecule type" value="Genomic_DNA"/>
</dbReference>
<keyword evidence="5" id="KW-0813">Transport</keyword>
<evidence type="ECO:0000256" key="14">
    <source>
        <dbReference type="SAM" id="Phobius"/>
    </source>
</evidence>
<feature type="transmembrane region" description="Helical" evidence="14">
    <location>
        <begin position="137"/>
        <end position="157"/>
    </location>
</feature>
<gene>
    <name evidence="15" type="primary">nad1</name>
</gene>
<sequence length="303" mass="36144">MNYLIMLLMVLVSVAYLTLLERKLLSYIQIRKGPNKVGVMGIFQPFSDGMKLLLKESIFSMKFNLNYYYLCPVMIFFISLLLWFLYPYYFLLIDLSLSLLWFFCILSMNVIPIMIMGWASNSLYSSLGSLRVVAQTISYEICLILLFLSMMVLIEGYNFWLFILYQKNLCLIFMMWMIMFMMFISMLAEMNRTPFDLVEGESELVSGFNVEYMSSSFAMIFLGEYSNIIFLMMIYSMLGLNLFNLKLIFFLSWMLNIYFIMWIRGVLPRIRYDSLMYLIWLIFLPCSLNYLIFIYLFKYMLLI</sequence>
<feature type="transmembrane region" description="Helical" evidence="14">
    <location>
        <begin position="212"/>
        <end position="235"/>
    </location>
</feature>
<reference evidence="15" key="1">
    <citation type="journal article" date="2018" name="Mol. Phylogenet. Evol.">
        <title>Mitochondrial phylogenomics of the Hymenoptera.</title>
        <authorList>
            <person name="Tang P."/>
            <person name="Zhu J.C."/>
            <person name="Zheng B.Y."/>
            <person name="Wei S.J."/>
            <person name="Sharkey M."/>
            <person name="Chen X.X."/>
            <person name="Vogler A.P."/>
        </authorList>
    </citation>
    <scope>NUCLEOTIDE SEQUENCE</scope>
</reference>
<keyword evidence="12" id="KW-0520">NAD</keyword>
<evidence type="ECO:0000256" key="11">
    <source>
        <dbReference type="ARBA" id="ARBA00023136"/>
    </source>
</evidence>
<evidence type="ECO:0000256" key="1">
    <source>
        <dbReference type="ARBA" id="ARBA00003257"/>
    </source>
</evidence>
<dbReference type="PROSITE" id="PS00668">
    <property type="entry name" value="COMPLEX1_ND1_2"/>
    <property type="match status" value="1"/>
</dbReference>
<dbReference type="GO" id="GO:0009060">
    <property type="term" value="P:aerobic respiration"/>
    <property type="evidence" value="ECO:0007669"/>
    <property type="project" value="TreeGrafter"/>
</dbReference>
<feature type="transmembrane region" description="Helical" evidence="14">
    <location>
        <begin position="169"/>
        <end position="188"/>
    </location>
</feature>
<keyword evidence="11 14" id="KW-0472">Membrane</keyword>
<feature type="transmembrane region" description="Helical" evidence="14">
    <location>
        <begin position="277"/>
        <end position="297"/>
    </location>
</feature>
<comment type="catalytic activity">
    <reaction evidence="13">
        <text>a ubiquinone + NADH + 5 H(+)(in) = a ubiquinol + NAD(+) + 4 H(+)(out)</text>
        <dbReference type="Rhea" id="RHEA:29091"/>
        <dbReference type="Rhea" id="RHEA-COMP:9565"/>
        <dbReference type="Rhea" id="RHEA-COMP:9566"/>
        <dbReference type="ChEBI" id="CHEBI:15378"/>
        <dbReference type="ChEBI" id="CHEBI:16389"/>
        <dbReference type="ChEBI" id="CHEBI:17976"/>
        <dbReference type="ChEBI" id="CHEBI:57540"/>
        <dbReference type="ChEBI" id="CHEBI:57945"/>
        <dbReference type="EC" id="7.1.1.2"/>
    </reaction>
</comment>
<dbReference type="GO" id="GO:0003954">
    <property type="term" value="F:NADH dehydrogenase activity"/>
    <property type="evidence" value="ECO:0007669"/>
    <property type="project" value="TreeGrafter"/>
</dbReference>
<keyword evidence="7" id="KW-0999">Mitochondrion inner membrane</keyword>
<comment type="function">
    <text evidence="1">Core subunit of the mitochondrial membrane respiratory chain NADH dehydrogenase (Complex I) that is believed to belong to the minimal assembly required for catalysis. Complex I functions in the transfer of electrons from NADH to the respiratory chain. The immediate electron acceptor for the enzyme is believed to be ubiquinone.</text>
</comment>
<dbReference type="Pfam" id="PF00146">
    <property type="entry name" value="NADHdh"/>
    <property type="match status" value="1"/>
</dbReference>
<dbReference type="GO" id="GO:0005743">
    <property type="term" value="C:mitochondrial inner membrane"/>
    <property type="evidence" value="ECO:0007669"/>
    <property type="project" value="UniProtKB-SubCell"/>
</dbReference>
<evidence type="ECO:0000256" key="5">
    <source>
        <dbReference type="ARBA" id="ARBA00022448"/>
    </source>
</evidence>
<dbReference type="AlphaFoldDB" id="A0A3S5HLQ4"/>
<dbReference type="InterPro" id="IPR018086">
    <property type="entry name" value="NADH_UbQ_OxRdtase_su1_CS"/>
</dbReference>
<keyword evidence="10 13" id="KW-0496">Mitochondrion</keyword>
<evidence type="ECO:0000256" key="13">
    <source>
        <dbReference type="RuleBase" id="RU000473"/>
    </source>
</evidence>
<dbReference type="EC" id="7.1.1.2" evidence="13"/>
<evidence type="ECO:0000313" key="15">
    <source>
        <dbReference type="EMBL" id="AZL93437.1"/>
    </source>
</evidence>
<dbReference type="PANTHER" id="PTHR11432">
    <property type="entry name" value="NADH DEHYDROGENASE SUBUNIT 1"/>
    <property type="match status" value="1"/>
</dbReference>
<evidence type="ECO:0000256" key="7">
    <source>
        <dbReference type="ARBA" id="ARBA00022792"/>
    </source>
</evidence>
<accession>A0A3S5HLQ4</accession>
<name>A0A3S5HLQ4_9HYME</name>
<evidence type="ECO:0000256" key="8">
    <source>
        <dbReference type="ARBA" id="ARBA00022989"/>
    </source>
</evidence>
<evidence type="ECO:0000256" key="6">
    <source>
        <dbReference type="ARBA" id="ARBA00022692"/>
    </source>
</evidence>
<evidence type="ECO:0000256" key="9">
    <source>
        <dbReference type="ARBA" id="ARBA00023075"/>
    </source>
</evidence>
<dbReference type="GO" id="GO:0008137">
    <property type="term" value="F:NADH dehydrogenase (ubiquinone) activity"/>
    <property type="evidence" value="ECO:0007669"/>
    <property type="project" value="UniProtKB-EC"/>
</dbReference>
<comment type="subcellular location">
    <subcellularLocation>
        <location evidence="2 12">Mitochondrion inner membrane</location>
        <topology evidence="2 12">Multi-pass membrane protein</topology>
    </subcellularLocation>
</comment>
<dbReference type="PROSITE" id="PS00667">
    <property type="entry name" value="COMPLEX1_ND1_1"/>
    <property type="match status" value="1"/>
</dbReference>
<feature type="transmembrane region" description="Helical" evidence="14">
    <location>
        <begin position="98"/>
        <end position="117"/>
    </location>
</feature>